<evidence type="ECO:0000256" key="7">
    <source>
        <dbReference type="ARBA" id="ARBA00022692"/>
    </source>
</evidence>
<dbReference type="GO" id="GO:0032153">
    <property type="term" value="C:cell division site"/>
    <property type="evidence" value="ECO:0007669"/>
    <property type="project" value="TreeGrafter"/>
</dbReference>
<dbReference type="GO" id="GO:0051301">
    <property type="term" value="P:cell division"/>
    <property type="evidence" value="ECO:0007669"/>
    <property type="project" value="UniProtKB-KW"/>
</dbReference>
<feature type="transmembrane region" description="Helical" evidence="22">
    <location>
        <begin position="310"/>
        <end position="335"/>
    </location>
</feature>
<feature type="transmembrane region" description="Helical" evidence="22">
    <location>
        <begin position="83"/>
        <end position="101"/>
    </location>
</feature>
<organism evidence="23 24">
    <name type="scientific">Paratissierella segnis</name>
    <dbReference type="NCBI Taxonomy" id="2763679"/>
    <lineage>
        <taxon>Bacteria</taxon>
        <taxon>Bacillati</taxon>
        <taxon>Bacillota</taxon>
        <taxon>Tissierellia</taxon>
        <taxon>Tissierellales</taxon>
        <taxon>Tissierellaceae</taxon>
        <taxon>Paratissierella</taxon>
    </lineage>
</organism>
<dbReference type="GO" id="GO:0071555">
    <property type="term" value="P:cell wall organization"/>
    <property type="evidence" value="ECO:0007669"/>
    <property type="project" value="UniProtKB-KW"/>
</dbReference>
<keyword evidence="4" id="KW-0132">Cell division</keyword>
<evidence type="ECO:0000256" key="13">
    <source>
        <dbReference type="ARBA" id="ARBA00023316"/>
    </source>
</evidence>
<feature type="transmembrane region" description="Helical" evidence="22">
    <location>
        <begin position="51"/>
        <end position="71"/>
    </location>
</feature>
<dbReference type="RefSeq" id="WP_262429953.1">
    <property type="nucleotide sequence ID" value="NZ_JACRTG010000020.1"/>
</dbReference>
<evidence type="ECO:0000256" key="15">
    <source>
        <dbReference type="ARBA" id="ARBA00033270"/>
    </source>
</evidence>
<comment type="caution">
    <text evidence="23">The sequence shown here is derived from an EMBL/GenBank/DDBJ whole genome shotgun (WGS) entry which is preliminary data.</text>
</comment>
<evidence type="ECO:0000256" key="3">
    <source>
        <dbReference type="ARBA" id="ARBA00022475"/>
    </source>
</evidence>
<evidence type="ECO:0000256" key="5">
    <source>
        <dbReference type="ARBA" id="ARBA00022676"/>
    </source>
</evidence>
<comment type="function">
    <text evidence="21">Peptidoglycan polymerase that is essential for cell division.</text>
</comment>
<evidence type="ECO:0000256" key="9">
    <source>
        <dbReference type="ARBA" id="ARBA00022984"/>
    </source>
</evidence>
<dbReference type="GO" id="GO:0009252">
    <property type="term" value="P:peptidoglycan biosynthetic process"/>
    <property type="evidence" value="ECO:0007669"/>
    <property type="project" value="UniProtKB-KW"/>
</dbReference>
<feature type="transmembrane region" description="Helical" evidence="22">
    <location>
        <begin position="149"/>
        <end position="166"/>
    </location>
</feature>
<dbReference type="Proteomes" id="UP000601171">
    <property type="component" value="Unassembled WGS sequence"/>
</dbReference>
<evidence type="ECO:0000256" key="18">
    <source>
        <dbReference type="ARBA" id="ARBA00041418"/>
    </source>
</evidence>
<accession>A0A926ERP2</accession>
<comment type="similarity">
    <text evidence="16">Belongs to the SEDS family. FtsW subfamily.</text>
</comment>
<comment type="catalytic activity">
    <reaction evidence="20">
        <text>[GlcNAc-(1-&gt;4)-Mur2Ac(oyl-L-Ala-gamma-D-Glu-L-Lys-D-Ala-D-Ala)](n)-di-trans,octa-cis-undecaprenyl diphosphate + beta-D-GlcNAc-(1-&gt;4)-Mur2Ac(oyl-L-Ala-gamma-D-Glu-L-Lys-D-Ala-D-Ala)-di-trans,octa-cis-undecaprenyl diphosphate = [GlcNAc-(1-&gt;4)-Mur2Ac(oyl-L-Ala-gamma-D-Glu-L-Lys-D-Ala-D-Ala)](n+1)-di-trans,octa-cis-undecaprenyl diphosphate + di-trans,octa-cis-undecaprenyl diphosphate + H(+)</text>
        <dbReference type="Rhea" id="RHEA:23708"/>
        <dbReference type="Rhea" id="RHEA-COMP:9602"/>
        <dbReference type="Rhea" id="RHEA-COMP:9603"/>
        <dbReference type="ChEBI" id="CHEBI:15378"/>
        <dbReference type="ChEBI" id="CHEBI:58405"/>
        <dbReference type="ChEBI" id="CHEBI:60033"/>
        <dbReference type="ChEBI" id="CHEBI:78435"/>
        <dbReference type="EC" id="2.4.99.28"/>
    </reaction>
</comment>
<keyword evidence="6" id="KW-0808">Transferase</keyword>
<reference evidence="23" key="1">
    <citation type="submission" date="2020-08" db="EMBL/GenBank/DDBJ databases">
        <title>Genome public.</title>
        <authorList>
            <person name="Liu C."/>
            <person name="Sun Q."/>
        </authorList>
    </citation>
    <scope>NUCLEOTIDE SEQUENCE</scope>
    <source>
        <strain evidence="23">BX21</strain>
    </source>
</reference>
<dbReference type="GO" id="GO:0008955">
    <property type="term" value="F:peptidoglycan glycosyltransferase activity"/>
    <property type="evidence" value="ECO:0007669"/>
    <property type="project" value="UniProtKB-EC"/>
</dbReference>
<keyword evidence="5" id="KW-0328">Glycosyltransferase</keyword>
<evidence type="ECO:0000256" key="10">
    <source>
        <dbReference type="ARBA" id="ARBA00022989"/>
    </source>
</evidence>
<evidence type="ECO:0000256" key="2">
    <source>
        <dbReference type="ARBA" id="ARBA00004752"/>
    </source>
</evidence>
<protein>
    <recommendedName>
        <fullName evidence="17">Probable peptidoglycan glycosyltransferase FtsW</fullName>
        <ecNumber evidence="19">2.4.99.28</ecNumber>
    </recommendedName>
    <alternativeName>
        <fullName evidence="18">Cell division protein FtsW</fullName>
    </alternativeName>
    <alternativeName>
        <fullName evidence="15">Cell wall polymerase</fullName>
    </alternativeName>
    <alternativeName>
        <fullName evidence="14">Peptidoglycan polymerase</fullName>
    </alternativeName>
</protein>
<keyword evidence="11 22" id="KW-0472">Membrane</keyword>
<evidence type="ECO:0000256" key="1">
    <source>
        <dbReference type="ARBA" id="ARBA00004651"/>
    </source>
</evidence>
<evidence type="ECO:0000256" key="22">
    <source>
        <dbReference type="SAM" id="Phobius"/>
    </source>
</evidence>
<feature type="transmembrane region" description="Helical" evidence="22">
    <location>
        <begin position="238"/>
        <end position="256"/>
    </location>
</feature>
<gene>
    <name evidence="23" type="primary">ftsW</name>
    <name evidence="23" type="ORF">H8707_09615</name>
</gene>
<comment type="pathway">
    <text evidence="2">Cell wall biogenesis; peptidoglycan biosynthesis.</text>
</comment>
<dbReference type="EMBL" id="JACRTG010000020">
    <property type="protein sequence ID" value="MBC8588498.1"/>
    <property type="molecule type" value="Genomic_DNA"/>
</dbReference>
<feature type="transmembrane region" description="Helical" evidence="22">
    <location>
        <begin position="178"/>
        <end position="207"/>
    </location>
</feature>
<comment type="subcellular location">
    <subcellularLocation>
        <location evidence="1">Cell membrane</location>
        <topology evidence="1">Multi-pass membrane protein</topology>
    </subcellularLocation>
</comment>
<dbReference type="NCBIfam" id="TIGR02614">
    <property type="entry name" value="ftsW"/>
    <property type="match status" value="1"/>
</dbReference>
<keyword evidence="3" id="KW-1003">Cell membrane</keyword>
<keyword evidence="9" id="KW-0573">Peptidoglycan synthesis</keyword>
<proteinExistence type="inferred from homology"/>
<evidence type="ECO:0000256" key="14">
    <source>
        <dbReference type="ARBA" id="ARBA00032370"/>
    </source>
</evidence>
<evidence type="ECO:0000256" key="8">
    <source>
        <dbReference type="ARBA" id="ARBA00022960"/>
    </source>
</evidence>
<keyword evidence="13" id="KW-0961">Cell wall biogenesis/degradation</keyword>
<dbReference type="PANTHER" id="PTHR30474">
    <property type="entry name" value="CELL CYCLE PROTEIN"/>
    <property type="match status" value="1"/>
</dbReference>
<evidence type="ECO:0000256" key="4">
    <source>
        <dbReference type="ARBA" id="ARBA00022618"/>
    </source>
</evidence>
<evidence type="ECO:0000256" key="16">
    <source>
        <dbReference type="ARBA" id="ARBA00038053"/>
    </source>
</evidence>
<evidence type="ECO:0000256" key="12">
    <source>
        <dbReference type="ARBA" id="ARBA00023306"/>
    </source>
</evidence>
<evidence type="ECO:0000256" key="11">
    <source>
        <dbReference type="ARBA" id="ARBA00023136"/>
    </source>
</evidence>
<keyword evidence="8" id="KW-0133">Cell shape</keyword>
<evidence type="ECO:0000256" key="6">
    <source>
        <dbReference type="ARBA" id="ARBA00022679"/>
    </source>
</evidence>
<evidence type="ECO:0000256" key="19">
    <source>
        <dbReference type="ARBA" id="ARBA00044770"/>
    </source>
</evidence>
<keyword evidence="12" id="KW-0131">Cell cycle</keyword>
<dbReference type="Pfam" id="PF01098">
    <property type="entry name" value="FTSW_RODA_SPOVE"/>
    <property type="match status" value="1"/>
</dbReference>
<dbReference type="InterPro" id="IPR001182">
    <property type="entry name" value="FtsW/RodA"/>
</dbReference>
<evidence type="ECO:0000256" key="17">
    <source>
        <dbReference type="ARBA" id="ARBA00041185"/>
    </source>
</evidence>
<feature type="transmembrane region" description="Helical" evidence="22">
    <location>
        <begin position="347"/>
        <end position="368"/>
    </location>
</feature>
<evidence type="ECO:0000256" key="21">
    <source>
        <dbReference type="ARBA" id="ARBA00049966"/>
    </source>
</evidence>
<keyword evidence="24" id="KW-1185">Reference proteome</keyword>
<evidence type="ECO:0000313" key="23">
    <source>
        <dbReference type="EMBL" id="MBC8588498.1"/>
    </source>
</evidence>
<dbReference type="GO" id="GO:0005886">
    <property type="term" value="C:plasma membrane"/>
    <property type="evidence" value="ECO:0007669"/>
    <property type="project" value="UniProtKB-SubCell"/>
</dbReference>
<dbReference type="GO" id="GO:0008360">
    <property type="term" value="P:regulation of cell shape"/>
    <property type="evidence" value="ECO:0007669"/>
    <property type="project" value="UniProtKB-KW"/>
</dbReference>
<dbReference type="PANTHER" id="PTHR30474:SF2">
    <property type="entry name" value="PEPTIDOGLYCAN GLYCOSYLTRANSFERASE FTSW-RELATED"/>
    <property type="match status" value="1"/>
</dbReference>
<feature type="transmembrane region" description="Helical" evidence="22">
    <location>
        <begin position="276"/>
        <end position="298"/>
    </location>
</feature>
<keyword evidence="7 22" id="KW-0812">Transmembrane</keyword>
<evidence type="ECO:0000256" key="20">
    <source>
        <dbReference type="ARBA" id="ARBA00049902"/>
    </source>
</evidence>
<dbReference type="InterPro" id="IPR013437">
    <property type="entry name" value="FtsW"/>
</dbReference>
<evidence type="ECO:0000313" key="24">
    <source>
        <dbReference type="Proteomes" id="UP000601171"/>
    </source>
</evidence>
<feature type="transmembrane region" description="Helical" evidence="22">
    <location>
        <begin position="16"/>
        <end position="39"/>
    </location>
</feature>
<dbReference type="AlphaFoldDB" id="A0A926ERP2"/>
<name>A0A926ERP2_9FIRM</name>
<dbReference type="EC" id="2.4.99.28" evidence="19"/>
<feature type="transmembrane region" description="Helical" evidence="22">
    <location>
        <begin position="113"/>
        <end position="137"/>
    </location>
</feature>
<sequence length="377" mass="41416">MQKSKKSKKSKRGSSDFLLLVSIIALVFIGIVMVFSASWPEAMVEKDDGYFFLRKQLISAIIGSVAMVFFMNFDYRRLKKLSLPIYILSLISGLLIFSPLGSTRKGARRWINLGFTTFMPSDAIKVGSVIFFAAFLANKKDKVRSFKEGVIPALLYMGLSCGLIYLQKDLGTTITLAATMVGMFFISGMKLGLLFVFGAAGALVLYLSSRGEGNEFRANRWTSFLDPFKDKLNTGWQAVQSLYALGSGGLFGLGLGKSRQKFFYIPEAYNDFIFSIIGEELGLIGSLIVLLLFIIVIWRGILIALKTEDLFGCYLASGIVALIAIQSLINIAVVTSSIPTTGITLPFISYGGTSLLFYMSAVGILLNISRYAKLDRS</sequence>
<dbReference type="GO" id="GO:0015648">
    <property type="term" value="F:lipid-linked peptidoglycan transporter activity"/>
    <property type="evidence" value="ECO:0007669"/>
    <property type="project" value="TreeGrafter"/>
</dbReference>
<keyword evidence="10 22" id="KW-1133">Transmembrane helix</keyword>